<dbReference type="EMBL" id="MFKH01000006">
    <property type="protein sequence ID" value="OGG37656.1"/>
    <property type="molecule type" value="Genomic_DNA"/>
</dbReference>
<proteinExistence type="inferred from homology"/>
<evidence type="ECO:0000256" key="5">
    <source>
        <dbReference type="HAMAP-Rule" id="MF_01326"/>
    </source>
</evidence>
<dbReference type="SMART" id="SM00739">
    <property type="entry name" value="KOW"/>
    <property type="match status" value="1"/>
</dbReference>
<dbReference type="Pfam" id="PF00467">
    <property type="entry name" value="KOW"/>
    <property type="match status" value="1"/>
</dbReference>
<evidence type="ECO:0000313" key="10">
    <source>
        <dbReference type="Proteomes" id="UP000176273"/>
    </source>
</evidence>
<evidence type="ECO:0000313" key="9">
    <source>
        <dbReference type="EMBL" id="OGG37656.1"/>
    </source>
</evidence>
<comment type="function">
    <text evidence="5">One of two assembly initiator proteins, it binds directly to the 5'-end of the 23S rRNA, where it nucleates assembly of the 50S subunit.</text>
</comment>
<reference evidence="9 10" key="1">
    <citation type="journal article" date="2016" name="Nat. Commun.">
        <title>Thousands of microbial genomes shed light on interconnected biogeochemical processes in an aquifer system.</title>
        <authorList>
            <person name="Anantharaman K."/>
            <person name="Brown C.T."/>
            <person name="Hug L.A."/>
            <person name="Sharon I."/>
            <person name="Castelle C.J."/>
            <person name="Probst A.J."/>
            <person name="Thomas B.C."/>
            <person name="Singh A."/>
            <person name="Wilkins M.J."/>
            <person name="Karaoz U."/>
            <person name="Brodie E.L."/>
            <person name="Williams K.H."/>
            <person name="Hubbard S.S."/>
            <person name="Banfield J.F."/>
        </authorList>
    </citation>
    <scope>NUCLEOTIDE SEQUENCE [LARGE SCALE GENOMIC DNA]</scope>
</reference>
<dbReference type="InterPro" id="IPR008991">
    <property type="entry name" value="Translation_prot_SH3-like_sf"/>
</dbReference>
<protein>
    <recommendedName>
        <fullName evidence="4 5">Large ribosomal subunit protein uL24</fullName>
    </recommendedName>
</protein>
<dbReference type="Pfam" id="PF17136">
    <property type="entry name" value="ribosomal_L24"/>
    <property type="match status" value="1"/>
</dbReference>
<dbReference type="Gene3D" id="2.30.30.30">
    <property type="match status" value="1"/>
</dbReference>
<evidence type="ECO:0000256" key="7">
    <source>
        <dbReference type="SAM" id="MobiDB-lite"/>
    </source>
</evidence>
<dbReference type="CDD" id="cd06089">
    <property type="entry name" value="KOW_RPL26"/>
    <property type="match status" value="1"/>
</dbReference>
<comment type="similarity">
    <text evidence="1 5 6">Belongs to the universal ribosomal protein uL24 family.</text>
</comment>
<dbReference type="InterPro" id="IPR014722">
    <property type="entry name" value="Rib_uL2_dom2"/>
</dbReference>
<dbReference type="Proteomes" id="UP000176273">
    <property type="component" value="Unassembled WGS sequence"/>
</dbReference>
<dbReference type="SUPFAM" id="SSF50104">
    <property type="entry name" value="Translation proteins SH3-like domain"/>
    <property type="match status" value="1"/>
</dbReference>
<accession>A0A1F6BL45</accession>
<keyword evidence="5" id="KW-0699">rRNA-binding</keyword>
<keyword evidence="5" id="KW-0694">RNA-binding</keyword>
<evidence type="ECO:0000256" key="3">
    <source>
        <dbReference type="ARBA" id="ARBA00023274"/>
    </source>
</evidence>
<comment type="function">
    <text evidence="5">One of the proteins that surrounds the polypeptide exit tunnel on the outside of the subunit.</text>
</comment>
<evidence type="ECO:0000256" key="1">
    <source>
        <dbReference type="ARBA" id="ARBA00010618"/>
    </source>
</evidence>
<keyword evidence="3 5" id="KW-0687">Ribonucleoprotein</keyword>
<name>A0A1F6BL45_9BACT</name>
<evidence type="ECO:0000256" key="2">
    <source>
        <dbReference type="ARBA" id="ARBA00022980"/>
    </source>
</evidence>
<dbReference type="HAMAP" id="MF_01326_B">
    <property type="entry name" value="Ribosomal_uL24_B"/>
    <property type="match status" value="1"/>
</dbReference>
<gene>
    <name evidence="5" type="primary">rplX</name>
    <name evidence="9" type="ORF">A2110_00780</name>
</gene>
<dbReference type="GO" id="GO:0003735">
    <property type="term" value="F:structural constituent of ribosome"/>
    <property type="evidence" value="ECO:0007669"/>
    <property type="project" value="InterPro"/>
</dbReference>
<keyword evidence="2 5" id="KW-0689">Ribosomal protein</keyword>
<dbReference type="GO" id="GO:1990904">
    <property type="term" value="C:ribonucleoprotein complex"/>
    <property type="evidence" value="ECO:0007669"/>
    <property type="project" value="UniProtKB-KW"/>
</dbReference>
<feature type="domain" description="KOW" evidence="8">
    <location>
        <begin position="2"/>
        <end position="29"/>
    </location>
</feature>
<dbReference type="InterPro" id="IPR005825">
    <property type="entry name" value="Ribosomal_uL24_CS"/>
</dbReference>
<evidence type="ECO:0000256" key="4">
    <source>
        <dbReference type="ARBA" id="ARBA00035206"/>
    </source>
</evidence>
<sequence>MRIKKGDNVRVMTGKDKGKEGKVARAMPSRGFVVIEGINVFKKHARPKRQGEKGEIIDVVRPLPASNVRILCPACGPTRIAMKMDGKNKSRICRKCGKAL</sequence>
<dbReference type="PANTHER" id="PTHR12903">
    <property type="entry name" value="MITOCHONDRIAL RIBOSOMAL PROTEIN L24"/>
    <property type="match status" value="1"/>
</dbReference>
<feature type="region of interest" description="Disordered" evidence="7">
    <location>
        <begin position="1"/>
        <end position="23"/>
    </location>
</feature>
<evidence type="ECO:0000256" key="6">
    <source>
        <dbReference type="RuleBase" id="RU003477"/>
    </source>
</evidence>
<dbReference type="InterPro" id="IPR005824">
    <property type="entry name" value="KOW"/>
</dbReference>
<dbReference type="NCBIfam" id="TIGR01079">
    <property type="entry name" value="rplX_bact"/>
    <property type="match status" value="1"/>
</dbReference>
<dbReference type="InterPro" id="IPR041988">
    <property type="entry name" value="Ribosomal_uL24_KOW"/>
</dbReference>
<dbReference type="GO" id="GO:0019843">
    <property type="term" value="F:rRNA binding"/>
    <property type="evidence" value="ECO:0007669"/>
    <property type="project" value="UniProtKB-UniRule"/>
</dbReference>
<organism evidence="9 10">
    <name type="scientific">Candidatus Jorgensenbacteria bacterium GWA1_54_12</name>
    <dbReference type="NCBI Taxonomy" id="1798468"/>
    <lineage>
        <taxon>Bacteria</taxon>
        <taxon>Candidatus Joergenseniibacteriota</taxon>
    </lineage>
</organism>
<dbReference type="GO" id="GO:0005840">
    <property type="term" value="C:ribosome"/>
    <property type="evidence" value="ECO:0007669"/>
    <property type="project" value="UniProtKB-KW"/>
</dbReference>
<comment type="caution">
    <text evidence="9">The sequence shown here is derived from an EMBL/GenBank/DDBJ whole genome shotgun (WGS) entry which is preliminary data.</text>
</comment>
<comment type="subunit">
    <text evidence="5">Part of the 50S ribosomal subunit.</text>
</comment>
<dbReference type="GO" id="GO:0006412">
    <property type="term" value="P:translation"/>
    <property type="evidence" value="ECO:0007669"/>
    <property type="project" value="UniProtKB-UniRule"/>
</dbReference>
<dbReference type="AlphaFoldDB" id="A0A1F6BL45"/>
<evidence type="ECO:0000259" key="8">
    <source>
        <dbReference type="SMART" id="SM00739"/>
    </source>
</evidence>
<dbReference type="PROSITE" id="PS01108">
    <property type="entry name" value="RIBOSOMAL_L24"/>
    <property type="match status" value="1"/>
</dbReference>
<dbReference type="InterPro" id="IPR057264">
    <property type="entry name" value="Ribosomal_uL24_C"/>
</dbReference>
<dbReference type="STRING" id="1798468.A2110_00780"/>
<dbReference type="InterPro" id="IPR003256">
    <property type="entry name" value="Ribosomal_uL24"/>
</dbReference>